<evidence type="ECO:0000259" key="10">
    <source>
        <dbReference type="Pfam" id="PF14905"/>
    </source>
</evidence>
<feature type="chain" id="PRO_5012971580" evidence="8">
    <location>
        <begin position="23"/>
        <end position="810"/>
    </location>
</feature>
<keyword evidence="4 7" id="KW-0812">Transmembrane</keyword>
<evidence type="ECO:0000256" key="3">
    <source>
        <dbReference type="ARBA" id="ARBA00022452"/>
    </source>
</evidence>
<dbReference type="InterPro" id="IPR037066">
    <property type="entry name" value="Plug_dom_sf"/>
</dbReference>
<dbReference type="Proteomes" id="UP000223913">
    <property type="component" value="Unassembled WGS sequence"/>
</dbReference>
<protein>
    <submittedName>
        <fullName evidence="11">TonB-dependent receptor</fullName>
    </submittedName>
</protein>
<name>A0A2D0NEZ5_FLAN2</name>
<evidence type="ECO:0000313" key="12">
    <source>
        <dbReference type="Proteomes" id="UP000223913"/>
    </source>
</evidence>
<evidence type="ECO:0000313" key="11">
    <source>
        <dbReference type="EMBL" id="PHN07055.1"/>
    </source>
</evidence>
<dbReference type="Gene3D" id="2.60.40.1120">
    <property type="entry name" value="Carboxypeptidase-like, regulatory domain"/>
    <property type="match status" value="1"/>
</dbReference>
<dbReference type="GO" id="GO:0030246">
    <property type="term" value="F:carbohydrate binding"/>
    <property type="evidence" value="ECO:0007669"/>
    <property type="project" value="InterPro"/>
</dbReference>
<evidence type="ECO:0000256" key="8">
    <source>
        <dbReference type="SAM" id="SignalP"/>
    </source>
</evidence>
<keyword evidence="11" id="KW-0675">Receptor</keyword>
<keyword evidence="2 7" id="KW-0813">Transport</keyword>
<dbReference type="Pfam" id="PF13620">
    <property type="entry name" value="CarboxypepD_reg"/>
    <property type="match status" value="1"/>
</dbReference>
<dbReference type="SUPFAM" id="SSF49452">
    <property type="entry name" value="Starch-binding domain-like"/>
    <property type="match status" value="1"/>
</dbReference>
<feature type="domain" description="Outer membrane protein beta-barrel" evidence="10">
    <location>
        <begin position="375"/>
        <end position="785"/>
    </location>
</feature>
<dbReference type="SUPFAM" id="SSF56935">
    <property type="entry name" value="Porins"/>
    <property type="match status" value="1"/>
</dbReference>
<keyword evidence="12" id="KW-1185">Reference proteome</keyword>
<feature type="signal peptide" evidence="8">
    <location>
        <begin position="1"/>
        <end position="22"/>
    </location>
</feature>
<dbReference type="InterPro" id="IPR012910">
    <property type="entry name" value="Plug_dom"/>
</dbReference>
<evidence type="ECO:0000256" key="5">
    <source>
        <dbReference type="ARBA" id="ARBA00023136"/>
    </source>
</evidence>
<gene>
    <name evidence="11" type="ORF">CRP01_07435</name>
</gene>
<sequence length="810" mass="90588">MKQTVLALLFAALALGISAQTAGISGKLTENSGSAVPFANVVLYRLADSALVKVETTDESGVFRFRQLPADRYRLEATYVGFANLNRSDIELKAGQDLELGTLTFASQAVELETATVRAQRVLVEVKPDRTVFNVEGTINSAGGDGMSLLRKAPGVTVDNNDNINVLGRSGVLLYVDGKRLPLTGQDLTNYLQNLSAEQIDRIDIITNPGARYEAEGNAGIIDIRLKRDKSMGSNGSLSLSSSQGRYHRSSLNASGNYRNKGLSLFATAGATTGEVFNNMNFRSFQNGLVIDESNRIVNSWQNFNVRMGADLFLGKHHTIGALFTAQNLDGERRLNNRMGIASQTSPEVTDSVLIANNFADNRMRQSAYNLNYRFDNGKGQTLNIDADYGRYRTESERLQPNLYYDANEQVVLTEIINFFDTPTEIDISTLKLDYNTGILGGKLGLGGKLSQVVTDNNFGFYDVLNNVNQFNDFRSNRFKYDERVYAGYFSFDRALGKKWNFTLGLRAEQTDATGDLQAYRPELQEPPVELNYLNWFPNAGLTWKVAEQHTLALAYGRRINRPDYNVLNPFNNQLSQLSYEKGNPFLRPEIVNNLELGYTLAYRYNFKLAYSRTTDQITRLIAPDDVDPRASFITWENLSEQKIYSLNISAPVQMTKGWNAYFNLSGSHLDNQADYGNGAVVDVQAWTYNIFQQHTLDLPAGFKGEVSGWYSGPGVWGGVFRYESSWSLNLGLQKKFLGDRLNAKLSVNDLFYESGWDGYSEFNGLYSVGFGRFDSRRVALSLSYNFGNENVKSRRRQTGLEEESNRLGE</sequence>
<reference evidence="11 12" key="1">
    <citation type="submission" date="2017-10" db="EMBL/GenBank/DDBJ databases">
        <title>The draft genome sequence of Lewinella nigricans NBRC 102662.</title>
        <authorList>
            <person name="Wang K."/>
        </authorList>
    </citation>
    <scope>NUCLEOTIDE SEQUENCE [LARGE SCALE GENOMIC DNA]</scope>
    <source>
        <strain evidence="11 12">NBRC 102662</strain>
    </source>
</reference>
<comment type="similarity">
    <text evidence="7">Belongs to the TonB-dependent receptor family.</text>
</comment>
<dbReference type="RefSeq" id="WP_099149391.1">
    <property type="nucleotide sequence ID" value="NZ_PDUD01000011.1"/>
</dbReference>
<keyword evidence="3 7" id="KW-1134">Transmembrane beta strand</keyword>
<evidence type="ECO:0000256" key="6">
    <source>
        <dbReference type="ARBA" id="ARBA00023237"/>
    </source>
</evidence>
<accession>A0A2D0NEZ5</accession>
<dbReference type="PROSITE" id="PS52016">
    <property type="entry name" value="TONB_DEPENDENT_REC_3"/>
    <property type="match status" value="1"/>
</dbReference>
<dbReference type="AlphaFoldDB" id="A0A2D0NEZ5"/>
<dbReference type="GO" id="GO:0009279">
    <property type="term" value="C:cell outer membrane"/>
    <property type="evidence" value="ECO:0007669"/>
    <property type="project" value="UniProtKB-SubCell"/>
</dbReference>
<evidence type="ECO:0000256" key="4">
    <source>
        <dbReference type="ARBA" id="ARBA00022692"/>
    </source>
</evidence>
<keyword evidence="6 7" id="KW-0998">Cell outer membrane</keyword>
<comment type="subcellular location">
    <subcellularLocation>
        <location evidence="1 7">Cell outer membrane</location>
        <topology evidence="1 7">Multi-pass membrane protein</topology>
    </subcellularLocation>
</comment>
<evidence type="ECO:0000259" key="9">
    <source>
        <dbReference type="Pfam" id="PF07715"/>
    </source>
</evidence>
<keyword evidence="5 7" id="KW-0472">Membrane</keyword>
<dbReference type="InterPro" id="IPR013784">
    <property type="entry name" value="Carb-bd-like_fold"/>
</dbReference>
<dbReference type="InterPro" id="IPR036942">
    <property type="entry name" value="Beta-barrel_TonB_sf"/>
</dbReference>
<dbReference type="Pfam" id="PF14905">
    <property type="entry name" value="OMP_b-brl_3"/>
    <property type="match status" value="1"/>
</dbReference>
<dbReference type="PANTHER" id="PTHR40980">
    <property type="entry name" value="PLUG DOMAIN-CONTAINING PROTEIN"/>
    <property type="match status" value="1"/>
</dbReference>
<organism evidence="11 12">
    <name type="scientific">Flavilitoribacter nigricans (strain ATCC 23147 / DSM 23189 / NBRC 102662 / NCIMB 1420 / SS-2)</name>
    <name type="common">Lewinella nigricans</name>
    <dbReference type="NCBI Taxonomy" id="1122177"/>
    <lineage>
        <taxon>Bacteria</taxon>
        <taxon>Pseudomonadati</taxon>
        <taxon>Bacteroidota</taxon>
        <taxon>Saprospiria</taxon>
        <taxon>Saprospirales</taxon>
        <taxon>Lewinellaceae</taxon>
        <taxon>Flavilitoribacter</taxon>
    </lineage>
</organism>
<comment type="caution">
    <text evidence="11">The sequence shown here is derived from an EMBL/GenBank/DDBJ whole genome shotgun (WGS) entry which is preliminary data.</text>
</comment>
<dbReference type="PANTHER" id="PTHR40980:SF4">
    <property type="entry name" value="TONB-DEPENDENT RECEPTOR-LIKE BETA-BARREL DOMAIN-CONTAINING PROTEIN"/>
    <property type="match status" value="1"/>
</dbReference>
<dbReference type="OrthoDB" id="8764943at2"/>
<evidence type="ECO:0000256" key="1">
    <source>
        <dbReference type="ARBA" id="ARBA00004571"/>
    </source>
</evidence>
<dbReference type="Pfam" id="PF07715">
    <property type="entry name" value="Plug"/>
    <property type="match status" value="1"/>
</dbReference>
<evidence type="ECO:0000256" key="7">
    <source>
        <dbReference type="PROSITE-ProRule" id="PRU01360"/>
    </source>
</evidence>
<dbReference type="Gene3D" id="2.170.130.10">
    <property type="entry name" value="TonB-dependent receptor, plug domain"/>
    <property type="match status" value="1"/>
</dbReference>
<evidence type="ECO:0000256" key="2">
    <source>
        <dbReference type="ARBA" id="ARBA00022448"/>
    </source>
</evidence>
<feature type="domain" description="TonB-dependent receptor plug" evidence="9">
    <location>
        <begin position="143"/>
        <end position="220"/>
    </location>
</feature>
<dbReference type="EMBL" id="PDUD01000011">
    <property type="protein sequence ID" value="PHN07055.1"/>
    <property type="molecule type" value="Genomic_DNA"/>
</dbReference>
<dbReference type="Gene3D" id="2.40.170.20">
    <property type="entry name" value="TonB-dependent receptor, beta-barrel domain"/>
    <property type="match status" value="1"/>
</dbReference>
<proteinExistence type="inferred from homology"/>
<keyword evidence="8" id="KW-0732">Signal</keyword>
<dbReference type="InterPro" id="IPR039426">
    <property type="entry name" value="TonB-dep_rcpt-like"/>
</dbReference>
<dbReference type="InterPro" id="IPR041700">
    <property type="entry name" value="OMP_b-brl_3"/>
</dbReference>